<evidence type="ECO:0000256" key="1">
    <source>
        <dbReference type="ARBA" id="ARBA00009438"/>
    </source>
</evidence>
<dbReference type="InterPro" id="IPR022498">
    <property type="entry name" value="ABC_trnspt_W-bd_WtpA"/>
</dbReference>
<evidence type="ECO:0000313" key="2">
    <source>
        <dbReference type="EMBL" id="OIQ92581.1"/>
    </source>
</evidence>
<organism evidence="2">
    <name type="scientific">mine drainage metagenome</name>
    <dbReference type="NCBI Taxonomy" id="410659"/>
    <lineage>
        <taxon>unclassified sequences</taxon>
        <taxon>metagenomes</taxon>
        <taxon>ecological metagenomes</taxon>
    </lineage>
</organism>
<comment type="caution">
    <text evidence="2">The sequence shown here is derived from an EMBL/GenBank/DDBJ whole genome shotgun (WGS) entry which is preliminary data.</text>
</comment>
<dbReference type="PANTHER" id="PTHR30632:SF16">
    <property type="entry name" value="MOLYBDATE_TUNGSTATE-BINDING PROTEIN WTPA"/>
    <property type="match status" value="1"/>
</dbReference>
<dbReference type="PANTHER" id="PTHR30632">
    <property type="entry name" value="MOLYBDATE-BINDING PERIPLASMIC PROTEIN"/>
    <property type="match status" value="1"/>
</dbReference>
<sequence>MNRSLTSATAALLALAALGLTPAVASAAPPVTLTIFAAGTLAGPFKQIDAAFTKLHPNVTIQPQFGGSVKMVKQVTELHQIADVVAVADYSVIPKYLFAAKKADWYAGFVTNAITFVYTDKSKFAGDITAKNWYQILARPGVQIGRSNPDTDPSGYQTVQMLDLAGKYYKQPGLSDAILANAPKTNMRTTETELIAALQSGQIDYLAIYLSDARQHKFKYLDLPPQINLADAKYSSFYAQGSARTANGVLAARPIVYAVTIPQNAAHKEWATKYLQYLLGKDGQRVMAANGFGTVAKALASDMGKLPAELKPLATPWPK</sequence>
<dbReference type="NCBIfam" id="TIGR03730">
    <property type="entry name" value="tungstate_WtpA"/>
    <property type="match status" value="1"/>
</dbReference>
<dbReference type="CDD" id="cd13540">
    <property type="entry name" value="PBP2_ModA_WtpA"/>
    <property type="match status" value="1"/>
</dbReference>
<dbReference type="Gene3D" id="3.40.190.10">
    <property type="entry name" value="Periplasmic binding protein-like II"/>
    <property type="match status" value="2"/>
</dbReference>
<name>A0A1J5RWS9_9ZZZZ</name>
<dbReference type="GO" id="GO:0015689">
    <property type="term" value="P:molybdate ion transport"/>
    <property type="evidence" value="ECO:0007669"/>
    <property type="project" value="TreeGrafter"/>
</dbReference>
<dbReference type="GO" id="GO:1901359">
    <property type="term" value="F:tungstate binding"/>
    <property type="evidence" value="ECO:0007669"/>
    <property type="project" value="InterPro"/>
</dbReference>
<accession>A0A1J5RWS9</accession>
<dbReference type="SUPFAM" id="SSF53850">
    <property type="entry name" value="Periplasmic binding protein-like II"/>
    <property type="match status" value="1"/>
</dbReference>
<reference evidence="2" key="1">
    <citation type="submission" date="2016-10" db="EMBL/GenBank/DDBJ databases">
        <title>Sequence of Gallionella enrichment culture.</title>
        <authorList>
            <person name="Poehlein A."/>
            <person name="Muehling M."/>
            <person name="Daniel R."/>
        </authorList>
    </citation>
    <scope>NUCLEOTIDE SEQUENCE</scope>
</reference>
<dbReference type="GO" id="GO:0030973">
    <property type="term" value="F:molybdate ion binding"/>
    <property type="evidence" value="ECO:0007669"/>
    <property type="project" value="TreeGrafter"/>
</dbReference>
<comment type="similarity">
    <text evidence="1">Belongs to the bacterial solute-binding protein 1 family. WtpA subfamily.</text>
</comment>
<dbReference type="Pfam" id="PF13531">
    <property type="entry name" value="SBP_bac_11"/>
    <property type="match status" value="1"/>
</dbReference>
<dbReference type="EMBL" id="MLJW01000228">
    <property type="protein sequence ID" value="OIQ92581.1"/>
    <property type="molecule type" value="Genomic_DNA"/>
</dbReference>
<gene>
    <name evidence="2" type="ORF">GALL_254900</name>
</gene>
<protein>
    <submittedName>
        <fullName evidence="2">Molybdate ABC transporter periplasmic substrate-binding protein</fullName>
    </submittedName>
</protein>
<dbReference type="AlphaFoldDB" id="A0A1J5RWS9"/>
<proteinExistence type="inferred from homology"/>
<dbReference type="InterPro" id="IPR050682">
    <property type="entry name" value="ModA/WtpA"/>
</dbReference>